<feature type="compositionally biased region" description="Low complexity" evidence="2">
    <location>
        <begin position="95"/>
        <end position="109"/>
    </location>
</feature>
<dbReference type="InterPro" id="IPR009449">
    <property type="entry name" value="Sec2_N"/>
</dbReference>
<sequence length="716" mass="78644">MEYPFVTVGGWSPHQASSSGRPTFGHHRSLSSILRSGSPKPSLSHSRSDSTTDSPMTTDAPRSLPSTPQPRRSFLSTSFDDENDMSTIPDPRSRAMSPDSVDSSSMVAPHHPDLDDEVATLSTKLINAINHQTTLDDNLSATRAELERSRHRIHHLEAQVEEQRELLAGDVWVRRKTVEADKTRLLARVAEEKRARLDMEQQKKRIEQELENLTTALFEEANKMVISAKEEARAEQEIVHRKNDQLKAQLADTEGLLKSQQEQLAELKHVMEQMTAEREEQSPPTVPSSPCFGDFDARDTTERPSTGSHHHHHHSLSVSLAPSYPTSFTHFLHPVLRTDLAAYGDFKELLRASRRLSGPRGPTGSSGSGLTSLGLGFGSSGSQVLPGNGSTTSLATASSPPATSPQTPNTPASSIGTSSSTTTPTLPHLKETKFYKRVLTEDIEPTLRLDMAPGLSWLARRSVLASIADGSLVVEPTPSTATGRFGKVTKPELYPCTLCGESRNDGEYLRTHRFRVNEADSTQAGYPLCRYCLTRVRSTCEFLGFLRIVKDGHWRADDEDAEKAAWEESVRLREQMFWSRIGGGVVPTGHSRHPSSSSVIPSLRGEKSPRPSHDATPRIPEPAKQLSDPPKTPEPDHADEFVEAVEHQSADAMEGVISTEATVVEKQTTPAPTVDTLADQQPDEPDARLAIETADSNPAPRQSTGFDQHLNERNAE</sequence>
<comment type="caution">
    <text evidence="4">The sequence shown here is derived from an EMBL/GenBank/DDBJ whole genome shotgun (WGS) entry which is preliminary data.</text>
</comment>
<feature type="region of interest" description="Disordered" evidence="2">
    <location>
        <begin position="1"/>
        <end position="109"/>
    </location>
</feature>
<evidence type="ECO:0000313" key="5">
    <source>
        <dbReference type="Proteomes" id="UP001304895"/>
    </source>
</evidence>
<dbReference type="Pfam" id="PF25555">
    <property type="entry name" value="RAB3A-like_C"/>
    <property type="match status" value="1"/>
</dbReference>
<name>A0AAN6ZCR0_9PEZI</name>
<feature type="compositionally biased region" description="Basic and acidic residues" evidence="2">
    <location>
        <begin position="604"/>
        <end position="616"/>
    </location>
</feature>
<feature type="compositionally biased region" description="Polar residues" evidence="2">
    <location>
        <begin position="694"/>
        <end position="706"/>
    </location>
</feature>
<feature type="region of interest" description="Disordered" evidence="2">
    <location>
        <begin position="354"/>
        <end position="373"/>
    </location>
</feature>
<dbReference type="EMBL" id="MU853412">
    <property type="protein sequence ID" value="KAK4133462.1"/>
    <property type="molecule type" value="Genomic_DNA"/>
</dbReference>
<gene>
    <name evidence="4" type="ORF">BT67DRAFT_51382</name>
</gene>
<dbReference type="Pfam" id="PF06428">
    <property type="entry name" value="Sec2p"/>
    <property type="match status" value="1"/>
</dbReference>
<dbReference type="SUPFAM" id="SSF144284">
    <property type="entry name" value="Sec2 N-terminal region"/>
    <property type="match status" value="1"/>
</dbReference>
<dbReference type="GO" id="GO:0005085">
    <property type="term" value="F:guanyl-nucleotide exchange factor activity"/>
    <property type="evidence" value="ECO:0007669"/>
    <property type="project" value="InterPro"/>
</dbReference>
<accession>A0AAN6ZCR0</accession>
<feature type="region of interest" description="Disordered" evidence="2">
    <location>
        <begin position="584"/>
        <end position="637"/>
    </location>
</feature>
<evidence type="ECO:0000256" key="2">
    <source>
        <dbReference type="SAM" id="MobiDB-lite"/>
    </source>
</evidence>
<proteinExistence type="predicted"/>
<feature type="region of interest" description="Disordered" evidence="2">
    <location>
        <begin position="381"/>
        <end position="427"/>
    </location>
</feature>
<dbReference type="Proteomes" id="UP001304895">
    <property type="component" value="Unassembled WGS sequence"/>
</dbReference>
<keyword evidence="1" id="KW-0175">Coiled coil</keyword>
<dbReference type="InterPro" id="IPR040351">
    <property type="entry name" value="RAB3IL/RAB3IP/Sec2"/>
</dbReference>
<evidence type="ECO:0000256" key="1">
    <source>
        <dbReference type="ARBA" id="ARBA00023054"/>
    </source>
</evidence>
<feature type="compositionally biased region" description="Polar residues" evidence="2">
    <location>
        <begin position="64"/>
        <end position="78"/>
    </location>
</feature>
<dbReference type="GO" id="GO:0051286">
    <property type="term" value="C:cell tip"/>
    <property type="evidence" value="ECO:0007669"/>
    <property type="project" value="TreeGrafter"/>
</dbReference>
<feature type="domain" description="GDP/GTP exchange factor Sec2 N-terminal" evidence="3">
    <location>
        <begin position="132"/>
        <end position="275"/>
    </location>
</feature>
<dbReference type="Gene3D" id="6.10.140.910">
    <property type="match status" value="1"/>
</dbReference>
<feature type="compositionally biased region" description="Polar residues" evidence="2">
    <location>
        <begin position="30"/>
        <end position="45"/>
    </location>
</feature>
<protein>
    <recommendedName>
        <fullName evidence="3">GDP/GTP exchange factor Sec2 N-terminal domain-containing protein</fullName>
    </recommendedName>
</protein>
<dbReference type="AlphaFoldDB" id="A0AAN6ZCR0"/>
<dbReference type="CDD" id="cd21044">
    <property type="entry name" value="Rab11BD_RAB3IP_like"/>
    <property type="match status" value="1"/>
</dbReference>
<evidence type="ECO:0000259" key="3">
    <source>
        <dbReference type="Pfam" id="PF06428"/>
    </source>
</evidence>
<feature type="compositionally biased region" description="Low complexity" evidence="2">
    <location>
        <begin position="390"/>
        <end position="427"/>
    </location>
</feature>
<feature type="compositionally biased region" description="Polar residues" evidence="2">
    <location>
        <begin position="659"/>
        <end position="671"/>
    </location>
</feature>
<dbReference type="GO" id="GO:0070319">
    <property type="term" value="C:Golgi to plasma membrane transport vesicle"/>
    <property type="evidence" value="ECO:0007669"/>
    <property type="project" value="TreeGrafter"/>
</dbReference>
<feature type="compositionally biased region" description="Low complexity" evidence="2">
    <location>
        <begin position="355"/>
        <end position="373"/>
    </location>
</feature>
<keyword evidence="5" id="KW-1185">Reference proteome</keyword>
<reference evidence="4" key="1">
    <citation type="journal article" date="2023" name="Mol. Phylogenet. Evol.">
        <title>Genome-scale phylogeny and comparative genomics of the fungal order Sordariales.</title>
        <authorList>
            <person name="Hensen N."/>
            <person name="Bonometti L."/>
            <person name="Westerberg I."/>
            <person name="Brannstrom I.O."/>
            <person name="Guillou S."/>
            <person name="Cros-Aarteil S."/>
            <person name="Calhoun S."/>
            <person name="Haridas S."/>
            <person name="Kuo A."/>
            <person name="Mondo S."/>
            <person name="Pangilinan J."/>
            <person name="Riley R."/>
            <person name="LaButti K."/>
            <person name="Andreopoulos B."/>
            <person name="Lipzen A."/>
            <person name="Chen C."/>
            <person name="Yan M."/>
            <person name="Daum C."/>
            <person name="Ng V."/>
            <person name="Clum A."/>
            <person name="Steindorff A."/>
            <person name="Ohm R.A."/>
            <person name="Martin F."/>
            <person name="Silar P."/>
            <person name="Natvig D.O."/>
            <person name="Lalanne C."/>
            <person name="Gautier V."/>
            <person name="Ament-Velasquez S.L."/>
            <person name="Kruys A."/>
            <person name="Hutchinson M.I."/>
            <person name="Powell A.J."/>
            <person name="Barry K."/>
            <person name="Miller A.N."/>
            <person name="Grigoriev I.V."/>
            <person name="Debuchy R."/>
            <person name="Gladieux P."/>
            <person name="Hiltunen Thoren M."/>
            <person name="Johannesson H."/>
        </authorList>
    </citation>
    <scope>NUCLEOTIDE SEQUENCE</scope>
    <source>
        <strain evidence="4">CBS 123565</strain>
    </source>
</reference>
<dbReference type="GO" id="GO:0006887">
    <property type="term" value="P:exocytosis"/>
    <property type="evidence" value="ECO:0007669"/>
    <property type="project" value="TreeGrafter"/>
</dbReference>
<reference evidence="4" key="2">
    <citation type="submission" date="2023-05" db="EMBL/GenBank/DDBJ databases">
        <authorList>
            <consortium name="Lawrence Berkeley National Laboratory"/>
            <person name="Steindorff A."/>
            <person name="Hensen N."/>
            <person name="Bonometti L."/>
            <person name="Westerberg I."/>
            <person name="Brannstrom I.O."/>
            <person name="Guillou S."/>
            <person name="Cros-Aarteil S."/>
            <person name="Calhoun S."/>
            <person name="Haridas S."/>
            <person name="Kuo A."/>
            <person name="Mondo S."/>
            <person name="Pangilinan J."/>
            <person name="Riley R."/>
            <person name="Labutti K."/>
            <person name="Andreopoulos B."/>
            <person name="Lipzen A."/>
            <person name="Chen C."/>
            <person name="Yanf M."/>
            <person name="Daum C."/>
            <person name="Ng V."/>
            <person name="Clum A."/>
            <person name="Ohm R."/>
            <person name="Martin F."/>
            <person name="Silar P."/>
            <person name="Natvig D."/>
            <person name="Lalanne C."/>
            <person name="Gautier V."/>
            <person name="Ament-Velasquez S.L."/>
            <person name="Kruys A."/>
            <person name="Hutchinson M.I."/>
            <person name="Powell A.J."/>
            <person name="Barry K."/>
            <person name="Miller A.N."/>
            <person name="Grigoriev I.V."/>
            <person name="Debuchy R."/>
            <person name="Gladieux P."/>
            <person name="Thoren M.H."/>
            <person name="Johannesson H."/>
        </authorList>
    </citation>
    <scope>NUCLEOTIDE SEQUENCE</scope>
    <source>
        <strain evidence="4">CBS 123565</strain>
    </source>
</reference>
<dbReference type="PANTHER" id="PTHR14430">
    <property type="entry name" value="RABIN3-RELATED"/>
    <property type="match status" value="1"/>
</dbReference>
<feature type="compositionally biased region" description="Low complexity" evidence="2">
    <location>
        <begin position="49"/>
        <end position="59"/>
    </location>
</feature>
<dbReference type="PANTHER" id="PTHR14430:SF0">
    <property type="entry name" value="SEC2P DOMAIN-CONTAINING PROTEIN"/>
    <property type="match status" value="1"/>
</dbReference>
<organism evidence="4 5">
    <name type="scientific">Trichocladium antarcticum</name>
    <dbReference type="NCBI Taxonomy" id="1450529"/>
    <lineage>
        <taxon>Eukaryota</taxon>
        <taxon>Fungi</taxon>
        <taxon>Dikarya</taxon>
        <taxon>Ascomycota</taxon>
        <taxon>Pezizomycotina</taxon>
        <taxon>Sordariomycetes</taxon>
        <taxon>Sordariomycetidae</taxon>
        <taxon>Sordariales</taxon>
        <taxon>Chaetomiaceae</taxon>
        <taxon>Trichocladium</taxon>
    </lineage>
</organism>
<feature type="region of interest" description="Disordered" evidence="2">
    <location>
        <begin position="650"/>
        <end position="716"/>
    </location>
</feature>
<feature type="region of interest" description="Disordered" evidence="2">
    <location>
        <begin position="274"/>
        <end position="314"/>
    </location>
</feature>
<evidence type="ECO:0000313" key="4">
    <source>
        <dbReference type="EMBL" id="KAK4133462.1"/>
    </source>
</evidence>